<proteinExistence type="predicted"/>
<reference evidence="2 3" key="1">
    <citation type="journal article" date="2013" name="Mar. Genomics">
        <title>Expression of sulfatases in Rhodopirellula baltica and the diversity of sulfatases in the genus Rhodopirellula.</title>
        <authorList>
            <person name="Wegner C.E."/>
            <person name="Richter-Heitmann T."/>
            <person name="Klindworth A."/>
            <person name="Klockow C."/>
            <person name="Richter M."/>
            <person name="Achstetter T."/>
            <person name="Glockner F.O."/>
            <person name="Harder J."/>
        </authorList>
    </citation>
    <scope>NUCLEOTIDE SEQUENCE [LARGE SCALE GENOMIC DNA]</scope>
    <source>
        <strain evidence="2 3">SWK14</strain>
    </source>
</reference>
<sequence>MSAYWIVAKNPIHADGSVRLGVGGRRGQSGREQNDSERRK</sequence>
<dbReference type="EMBL" id="AMWG01000152">
    <property type="protein sequence ID" value="ELP30569.1"/>
    <property type="molecule type" value="Genomic_DNA"/>
</dbReference>
<name>L7C8R2_RHOBT</name>
<dbReference type="Proteomes" id="UP000010959">
    <property type="component" value="Unassembled WGS sequence"/>
</dbReference>
<dbReference type="AlphaFoldDB" id="L7C8R2"/>
<feature type="region of interest" description="Disordered" evidence="1">
    <location>
        <begin position="16"/>
        <end position="40"/>
    </location>
</feature>
<accession>L7C8R2</accession>
<dbReference type="PATRIC" id="fig|993516.3.peg.5908"/>
<protein>
    <submittedName>
        <fullName evidence="2">Uncharacterized protein</fullName>
    </submittedName>
</protein>
<comment type="caution">
    <text evidence="2">The sequence shown here is derived from an EMBL/GenBank/DDBJ whole genome shotgun (WGS) entry which is preliminary data.</text>
</comment>
<gene>
    <name evidence="2" type="ORF">RBSWK_05521</name>
</gene>
<evidence type="ECO:0000256" key="1">
    <source>
        <dbReference type="SAM" id="MobiDB-lite"/>
    </source>
</evidence>
<evidence type="ECO:0000313" key="2">
    <source>
        <dbReference type="EMBL" id="ELP30569.1"/>
    </source>
</evidence>
<organism evidence="2 3">
    <name type="scientific">Rhodopirellula baltica SWK14</name>
    <dbReference type="NCBI Taxonomy" id="993516"/>
    <lineage>
        <taxon>Bacteria</taxon>
        <taxon>Pseudomonadati</taxon>
        <taxon>Planctomycetota</taxon>
        <taxon>Planctomycetia</taxon>
        <taxon>Pirellulales</taxon>
        <taxon>Pirellulaceae</taxon>
        <taxon>Rhodopirellula</taxon>
    </lineage>
</organism>
<evidence type="ECO:0000313" key="3">
    <source>
        <dbReference type="Proteomes" id="UP000010959"/>
    </source>
</evidence>